<organism evidence="7 8">
    <name type="scientific">Ophiocordyceps australis</name>
    <dbReference type="NCBI Taxonomy" id="1399860"/>
    <lineage>
        <taxon>Eukaryota</taxon>
        <taxon>Fungi</taxon>
        <taxon>Dikarya</taxon>
        <taxon>Ascomycota</taxon>
        <taxon>Pezizomycotina</taxon>
        <taxon>Sordariomycetes</taxon>
        <taxon>Hypocreomycetidae</taxon>
        <taxon>Hypocreales</taxon>
        <taxon>Ophiocordycipitaceae</taxon>
        <taxon>Ophiocordyceps</taxon>
    </lineage>
</organism>
<feature type="transmembrane region" description="Helical" evidence="6">
    <location>
        <begin position="203"/>
        <end position="225"/>
    </location>
</feature>
<feature type="transmembrane region" description="Helical" evidence="6">
    <location>
        <begin position="521"/>
        <end position="541"/>
    </location>
</feature>
<dbReference type="PANTHER" id="PTHR19432:SF76">
    <property type="entry name" value="TRANSPORTER, PUTATIVE (EUROFUNG)-RELATED"/>
    <property type="match status" value="1"/>
</dbReference>
<evidence type="ECO:0000256" key="1">
    <source>
        <dbReference type="ARBA" id="ARBA00004141"/>
    </source>
</evidence>
<dbReference type="OrthoDB" id="28755at2759"/>
<feature type="transmembrane region" description="Helical" evidence="6">
    <location>
        <begin position="88"/>
        <end position="107"/>
    </location>
</feature>
<keyword evidence="2" id="KW-0813">Transport</keyword>
<evidence type="ECO:0000256" key="2">
    <source>
        <dbReference type="ARBA" id="ARBA00022448"/>
    </source>
</evidence>
<feature type="transmembrane region" description="Helical" evidence="6">
    <location>
        <begin position="175"/>
        <end position="197"/>
    </location>
</feature>
<feature type="transmembrane region" description="Helical" evidence="6">
    <location>
        <begin position="56"/>
        <end position="76"/>
    </location>
</feature>
<proteinExistence type="predicted"/>
<evidence type="ECO:0000256" key="4">
    <source>
        <dbReference type="ARBA" id="ARBA00022989"/>
    </source>
</evidence>
<dbReference type="Proteomes" id="UP000226192">
    <property type="component" value="Unassembled WGS sequence"/>
</dbReference>
<gene>
    <name evidence="7" type="ORF">CDD81_3166</name>
</gene>
<keyword evidence="5 6" id="KW-0472">Membrane</keyword>
<feature type="transmembrane region" description="Helical" evidence="6">
    <location>
        <begin position="21"/>
        <end position="44"/>
    </location>
</feature>
<dbReference type="InterPro" id="IPR036259">
    <property type="entry name" value="MFS_trans_sf"/>
</dbReference>
<evidence type="ECO:0000256" key="3">
    <source>
        <dbReference type="ARBA" id="ARBA00022692"/>
    </source>
</evidence>
<evidence type="ECO:0000256" key="5">
    <source>
        <dbReference type="ARBA" id="ARBA00023136"/>
    </source>
</evidence>
<feature type="transmembrane region" description="Helical" evidence="6">
    <location>
        <begin position="479"/>
        <end position="501"/>
    </location>
</feature>
<dbReference type="GO" id="GO:0005886">
    <property type="term" value="C:plasma membrane"/>
    <property type="evidence" value="ECO:0007669"/>
    <property type="project" value="TreeGrafter"/>
</dbReference>
<comment type="caution">
    <text evidence="7">The sequence shown here is derived from an EMBL/GenBank/DDBJ whole genome shotgun (WGS) entry which is preliminary data.</text>
</comment>
<keyword evidence="3 6" id="KW-0812">Transmembrane</keyword>
<evidence type="ECO:0000313" key="8">
    <source>
        <dbReference type="Proteomes" id="UP000226192"/>
    </source>
</evidence>
<feature type="transmembrane region" description="Helical" evidence="6">
    <location>
        <begin position="119"/>
        <end position="138"/>
    </location>
</feature>
<comment type="subcellular location">
    <subcellularLocation>
        <location evidence="1">Membrane</location>
        <topology evidence="1">Multi-pass membrane protein</topology>
    </subcellularLocation>
</comment>
<keyword evidence="4 6" id="KW-1133">Transmembrane helix</keyword>
<feature type="transmembrane region" description="Helical" evidence="6">
    <location>
        <begin position="357"/>
        <end position="377"/>
    </location>
</feature>
<keyword evidence="8" id="KW-1185">Reference proteome</keyword>
<protein>
    <recommendedName>
        <fullName evidence="9">Major facilitator superfamily (MFS) profile domain-containing protein</fullName>
    </recommendedName>
</protein>
<feature type="transmembrane region" description="Helical" evidence="6">
    <location>
        <begin position="383"/>
        <end position="406"/>
    </location>
</feature>
<dbReference type="PANTHER" id="PTHR19432">
    <property type="entry name" value="SUGAR TRANSPORTER"/>
    <property type="match status" value="1"/>
</dbReference>
<accession>A0A2C5XVK7</accession>
<evidence type="ECO:0008006" key="9">
    <source>
        <dbReference type="Google" id="ProtNLM"/>
    </source>
</evidence>
<dbReference type="EMBL" id="NJET01000203">
    <property type="protein sequence ID" value="PHH59476.1"/>
    <property type="molecule type" value="Genomic_DNA"/>
</dbReference>
<dbReference type="AlphaFoldDB" id="A0A2C5XVK7"/>
<dbReference type="SUPFAM" id="SSF103473">
    <property type="entry name" value="MFS general substrate transporter"/>
    <property type="match status" value="1"/>
</dbReference>
<evidence type="ECO:0000256" key="6">
    <source>
        <dbReference type="SAM" id="Phobius"/>
    </source>
</evidence>
<sequence>MATLEGQVSIRGSSETMRMMLLTFASTGMTFTWGVEMTYCTPYLLSLGLAKSTTSLIWIVGPLSGLLVQPIVGVVADGNASSWGRRRPLMAAGAGGVALGLLTLGFARELVVWMGMDGGSALVIVVAVAALCLVDFAVNVVMSCSRSLVIDTLPLQKQQTGMAWASRMSAVGHMVGYAVGSLDLVALLGTAMGGAQFQQLTVIASLAIVASTAVTCWAVTEAVLVRHDKETLQSRLLRVPSQILHAMGHLPPRIQAICWAQFWSWIGWFPFLFYNTTWIGEIYYRYDAPPRQSGGLMDMGRIGSTVLLVYSIITFVAAFGLPLLVWAPDDDDSLARRPPHTAAAVIMETLRRCRPHLLTTWMCGHAVFAAAMSLAPFARSYRFASFLVYFCGLSWSIAIWAPPALLGVEINKLGGPVQNGGEYRQVSHLPDVELSWLEQSSPGQALEAATGRVLPSLSLAPPLGASPTAQQSGIYSGILNVYTALPQLVSSFIAWLVFAILEPAGSTDPKEHSASDSAPNAISICLFIGALSSFGAIFATAKLKRL</sequence>
<dbReference type="Gene3D" id="1.20.1250.20">
    <property type="entry name" value="MFS general substrate transporter like domains"/>
    <property type="match status" value="1"/>
</dbReference>
<feature type="transmembrane region" description="Helical" evidence="6">
    <location>
        <begin position="262"/>
        <end position="286"/>
    </location>
</feature>
<evidence type="ECO:0000313" key="7">
    <source>
        <dbReference type="EMBL" id="PHH59476.1"/>
    </source>
</evidence>
<dbReference type="GO" id="GO:0008506">
    <property type="term" value="F:sucrose:proton symporter activity"/>
    <property type="evidence" value="ECO:0007669"/>
    <property type="project" value="TreeGrafter"/>
</dbReference>
<name>A0A2C5XVK7_9HYPO</name>
<feature type="transmembrane region" description="Helical" evidence="6">
    <location>
        <begin position="306"/>
        <end position="327"/>
    </location>
</feature>
<reference evidence="7 8" key="1">
    <citation type="submission" date="2017-06" db="EMBL/GenBank/DDBJ databases">
        <title>Ant-infecting Ophiocordyceps genomes reveal a high diversity of potential behavioral manipulation genes and a possible major role for enterotoxins.</title>
        <authorList>
            <person name="De Bekker C."/>
            <person name="Evans H.C."/>
            <person name="Brachmann A."/>
            <person name="Hughes D.P."/>
        </authorList>
    </citation>
    <scope>NUCLEOTIDE SEQUENCE [LARGE SCALE GENOMIC DNA]</scope>
    <source>
        <strain evidence="7 8">Map64</strain>
    </source>
</reference>